<dbReference type="EMBL" id="CP064815">
    <property type="protein sequence ID" value="QPG77038.1"/>
    <property type="molecule type" value="Genomic_DNA"/>
</dbReference>
<evidence type="ECO:0000259" key="1">
    <source>
        <dbReference type="Pfam" id="PF00117"/>
    </source>
</evidence>
<dbReference type="CDD" id="cd01741">
    <property type="entry name" value="GATase1_1"/>
    <property type="match status" value="1"/>
</dbReference>
<dbReference type="GO" id="GO:0005634">
    <property type="term" value="C:nucleus"/>
    <property type="evidence" value="ECO:0007669"/>
    <property type="project" value="TreeGrafter"/>
</dbReference>
<dbReference type="RefSeq" id="XP_038780603.1">
    <property type="nucleotide sequence ID" value="XM_038924675.1"/>
</dbReference>
<keyword evidence="3" id="KW-1185">Reference proteome</keyword>
<dbReference type="AlphaFoldDB" id="A0A875S7W5"/>
<dbReference type="GeneID" id="62197835"/>
<dbReference type="Proteomes" id="UP000662931">
    <property type="component" value="Chromosome 4"/>
</dbReference>
<organism evidence="2 3">
    <name type="scientific">Eeniella nana</name>
    <name type="common">Yeast</name>
    <name type="synonym">Brettanomyces nanus</name>
    <dbReference type="NCBI Taxonomy" id="13502"/>
    <lineage>
        <taxon>Eukaryota</taxon>
        <taxon>Fungi</taxon>
        <taxon>Dikarya</taxon>
        <taxon>Ascomycota</taxon>
        <taxon>Saccharomycotina</taxon>
        <taxon>Pichiomycetes</taxon>
        <taxon>Pichiales</taxon>
        <taxon>Pichiaceae</taxon>
        <taxon>Brettanomyces</taxon>
    </lineage>
</organism>
<dbReference type="PROSITE" id="PS51273">
    <property type="entry name" value="GATASE_TYPE_1"/>
    <property type="match status" value="1"/>
</dbReference>
<dbReference type="SUPFAM" id="SSF52317">
    <property type="entry name" value="Class I glutamine amidotransferase-like"/>
    <property type="match status" value="1"/>
</dbReference>
<reference evidence="2" key="1">
    <citation type="submission" date="2020-10" db="EMBL/GenBank/DDBJ databases">
        <authorList>
            <person name="Roach M.J.R."/>
        </authorList>
    </citation>
    <scope>NUCLEOTIDE SEQUENCE</scope>
    <source>
        <strain evidence="2">CBS 1945</strain>
    </source>
</reference>
<feature type="domain" description="Glutamine amidotransferase" evidence="1">
    <location>
        <begin position="104"/>
        <end position="210"/>
    </location>
</feature>
<dbReference type="InterPro" id="IPR017926">
    <property type="entry name" value="GATASE"/>
</dbReference>
<evidence type="ECO:0000313" key="2">
    <source>
        <dbReference type="EMBL" id="QPG77038.1"/>
    </source>
</evidence>
<name>A0A875S7W5_EENNA</name>
<dbReference type="PANTHER" id="PTHR42695">
    <property type="entry name" value="GLUTAMINE AMIDOTRANSFERASE YLR126C-RELATED"/>
    <property type="match status" value="1"/>
</dbReference>
<dbReference type="Gene3D" id="3.40.50.880">
    <property type="match status" value="1"/>
</dbReference>
<gene>
    <name evidence="2" type="ORF">FOA43_004435</name>
</gene>
<proteinExistence type="predicted"/>
<dbReference type="OrthoDB" id="92161at2759"/>
<dbReference type="GO" id="GO:0005829">
    <property type="term" value="C:cytosol"/>
    <property type="evidence" value="ECO:0007669"/>
    <property type="project" value="TreeGrafter"/>
</dbReference>
<protein>
    <recommendedName>
        <fullName evidence="1">Glutamine amidotransferase domain-containing protein</fullName>
    </recommendedName>
</protein>
<dbReference type="KEGG" id="bnn:FOA43_004435"/>
<sequence length="258" mass="29425">MHCIAVLVLDTPAPGLSNKYGDFGDQGIEMMKESSLADDYQFDKFTTIGDFQVPSLEDLRAGKYDALYLSGSRCDSFDDSKVWICQLVQYLKQILDLQKEDKDFQVKLIGVCFGHQIIARAAGLPVGRNPKGWEVGLTQVMFNDEFHKTIQTAENHFHVVEMHQDTVLIDRQSLLPEQWVIVGSTNKCFCQGLYWSDHVLTFQGHPEFTTDYSNRLIESRDRDGGLPKEVCQEAMQRNRQLTNDSLMLSSIIMRFISN</sequence>
<evidence type="ECO:0000313" key="3">
    <source>
        <dbReference type="Proteomes" id="UP000662931"/>
    </source>
</evidence>
<dbReference type="InterPro" id="IPR044992">
    <property type="entry name" value="ChyE-like"/>
</dbReference>
<dbReference type="Pfam" id="PF00117">
    <property type="entry name" value="GATase"/>
    <property type="match status" value="1"/>
</dbReference>
<dbReference type="PANTHER" id="PTHR42695:SF5">
    <property type="entry name" value="GLUTAMINE AMIDOTRANSFERASE YLR126C-RELATED"/>
    <property type="match status" value="1"/>
</dbReference>
<accession>A0A875S7W5</accession>
<dbReference type="InterPro" id="IPR029062">
    <property type="entry name" value="Class_I_gatase-like"/>
</dbReference>